<organism evidence="2 3">
    <name type="scientific">Sinomonas halotolerans</name>
    <dbReference type="NCBI Taxonomy" id="1644133"/>
    <lineage>
        <taxon>Bacteria</taxon>
        <taxon>Bacillati</taxon>
        <taxon>Actinomycetota</taxon>
        <taxon>Actinomycetes</taxon>
        <taxon>Micrococcales</taxon>
        <taxon>Micrococcaceae</taxon>
        <taxon>Sinomonas</taxon>
    </lineage>
</organism>
<evidence type="ECO:0000256" key="1">
    <source>
        <dbReference type="SAM" id="MobiDB-lite"/>
    </source>
</evidence>
<reference evidence="2 3" key="1">
    <citation type="submission" date="2024-05" db="EMBL/GenBank/DDBJ databases">
        <title>Sinomonas sp. nov., isolated from a waste landfill.</title>
        <authorList>
            <person name="Zhao Y."/>
        </authorList>
    </citation>
    <scope>NUCLEOTIDE SEQUENCE [LARGE SCALE GENOMIC DNA]</scope>
    <source>
        <strain evidence="2 3">CCTCC AB2014300</strain>
    </source>
</reference>
<evidence type="ECO:0000313" key="2">
    <source>
        <dbReference type="EMBL" id="MEN2745473.1"/>
    </source>
</evidence>
<accession>A0ABU9X1Y1</accession>
<protein>
    <submittedName>
        <fullName evidence="2">Uncharacterized protein</fullName>
    </submittedName>
</protein>
<feature type="region of interest" description="Disordered" evidence="1">
    <location>
        <begin position="1"/>
        <end position="102"/>
    </location>
</feature>
<dbReference type="RefSeq" id="WP_345885870.1">
    <property type="nucleotide sequence ID" value="NZ_JBDFRB010000013.1"/>
</dbReference>
<feature type="compositionally biased region" description="Low complexity" evidence="1">
    <location>
        <begin position="75"/>
        <end position="85"/>
    </location>
</feature>
<name>A0ABU9X1Y1_9MICC</name>
<sequence length="102" mass="10809">MEHRDRDTPPPGLPALDEDAPLDEGYAQDAHYGHNQDFATLRDPAEHGDNPPGEPGEAHPALHTGALKRPRRHGLPLAAPGAAGIPDDDGHEDTGFGDADRS</sequence>
<evidence type="ECO:0000313" key="3">
    <source>
        <dbReference type="Proteomes" id="UP001422074"/>
    </source>
</evidence>
<dbReference type="Proteomes" id="UP001422074">
    <property type="component" value="Unassembled WGS sequence"/>
</dbReference>
<comment type="caution">
    <text evidence="2">The sequence shown here is derived from an EMBL/GenBank/DDBJ whole genome shotgun (WGS) entry which is preliminary data.</text>
</comment>
<keyword evidence="3" id="KW-1185">Reference proteome</keyword>
<feature type="compositionally biased region" description="Basic and acidic residues" evidence="1">
    <location>
        <begin position="92"/>
        <end position="102"/>
    </location>
</feature>
<dbReference type="EMBL" id="JBDFRB010000013">
    <property type="protein sequence ID" value="MEN2745473.1"/>
    <property type="molecule type" value="Genomic_DNA"/>
</dbReference>
<proteinExistence type="predicted"/>
<gene>
    <name evidence="2" type="ORF">ABCQ75_13135</name>
</gene>